<comment type="caution">
    <text evidence="2">The sequence shown here is derived from an EMBL/GenBank/DDBJ whole genome shotgun (WGS) entry which is preliminary data.</text>
</comment>
<dbReference type="EMBL" id="JBHTLX010000023">
    <property type="protein sequence ID" value="MFD1250151.1"/>
    <property type="molecule type" value="Genomic_DNA"/>
</dbReference>
<dbReference type="InterPro" id="IPR023981">
    <property type="entry name" value="MftF"/>
</dbReference>
<dbReference type="Pfam" id="PF00535">
    <property type="entry name" value="Glycos_transf_2"/>
    <property type="match status" value="1"/>
</dbReference>
<name>A0ABW3W514_9ACTN</name>
<evidence type="ECO:0000313" key="2">
    <source>
        <dbReference type="EMBL" id="MFD1250151.1"/>
    </source>
</evidence>
<dbReference type="Proteomes" id="UP001597229">
    <property type="component" value="Unassembled WGS sequence"/>
</dbReference>
<evidence type="ECO:0000259" key="1">
    <source>
        <dbReference type="Pfam" id="PF00535"/>
    </source>
</evidence>
<keyword evidence="3" id="KW-1185">Reference proteome</keyword>
<protein>
    <submittedName>
        <fullName evidence="2">Mycofactocin biosynthesis glycosyltransferase MftF</fullName>
    </submittedName>
</protein>
<gene>
    <name evidence="2" type="primary">mftF</name>
    <name evidence="2" type="ORF">ACFQ3F_20305</name>
</gene>
<dbReference type="InterPro" id="IPR029044">
    <property type="entry name" value="Nucleotide-diphossugar_trans"/>
</dbReference>
<sequence>MSPLPSGFAVRLRDDVTRADDGDLLVGGSPLRALRLSPRARALLDGDRLLVRDRASGLVARRLLDGNLADPELSGPGIDVGLLTVVIPVRDRAAQLDRALAAVAPLQAIVVDDASHDPAAVAEVASRHDAELVHLPWNLGPAGARNAGLERVGTPYVAFVDSDVSVDAPTLRRLARHFEDPAVVLVGPKIVGRSRSDRPRWFERYDEKASSLTLGSRACAVRPGAAVGWLPSACLVARTDAVRPGFDATMRVGEDVDLVWRTVAAGGVVRYEPEEVALHDVRPGMAGWLGRKLAYGTGGAPLAARHGDAIAPAVLSLPMAVAGAAALARKRWSAPVVVASLAIGMASVERRLPAHTGRRRLAAGLVARGFGWSVRQESALLLRHWWPLTVLALPSRTVRRMVASALVVDAVVARVEHPGAPYRMVARRLDDLAYGAGLWLGALRARSVRCLLPRRPR</sequence>
<proteinExistence type="predicted"/>
<dbReference type="PANTHER" id="PTHR43646">
    <property type="entry name" value="GLYCOSYLTRANSFERASE"/>
    <property type="match status" value="1"/>
</dbReference>
<evidence type="ECO:0000313" key="3">
    <source>
        <dbReference type="Proteomes" id="UP001597229"/>
    </source>
</evidence>
<accession>A0ABW3W514</accession>
<organism evidence="2 3">
    <name type="scientific">Nocardioides ginsengisoli</name>
    <dbReference type="NCBI Taxonomy" id="363868"/>
    <lineage>
        <taxon>Bacteria</taxon>
        <taxon>Bacillati</taxon>
        <taxon>Actinomycetota</taxon>
        <taxon>Actinomycetes</taxon>
        <taxon>Propionibacteriales</taxon>
        <taxon>Nocardioidaceae</taxon>
        <taxon>Nocardioides</taxon>
    </lineage>
</organism>
<dbReference type="InterPro" id="IPR001173">
    <property type="entry name" value="Glyco_trans_2-like"/>
</dbReference>
<dbReference type="RefSeq" id="WP_367919461.1">
    <property type="nucleotide sequence ID" value="NZ_BAABAC010000023.1"/>
</dbReference>
<dbReference type="Gene3D" id="3.90.550.10">
    <property type="entry name" value="Spore Coat Polysaccharide Biosynthesis Protein SpsA, Chain A"/>
    <property type="match status" value="1"/>
</dbReference>
<dbReference type="SUPFAM" id="SSF53448">
    <property type="entry name" value="Nucleotide-diphospho-sugar transferases"/>
    <property type="match status" value="1"/>
</dbReference>
<dbReference type="NCBIfam" id="TIGR03965">
    <property type="entry name" value="mycofact_glyco"/>
    <property type="match status" value="1"/>
</dbReference>
<reference evidence="3" key="1">
    <citation type="journal article" date="2019" name="Int. J. Syst. Evol. Microbiol.">
        <title>The Global Catalogue of Microorganisms (GCM) 10K type strain sequencing project: providing services to taxonomists for standard genome sequencing and annotation.</title>
        <authorList>
            <consortium name="The Broad Institute Genomics Platform"/>
            <consortium name="The Broad Institute Genome Sequencing Center for Infectious Disease"/>
            <person name="Wu L."/>
            <person name="Ma J."/>
        </authorList>
    </citation>
    <scope>NUCLEOTIDE SEQUENCE [LARGE SCALE GENOMIC DNA]</scope>
    <source>
        <strain evidence="3">CCUG 52478</strain>
    </source>
</reference>
<feature type="domain" description="Glycosyltransferase 2-like" evidence="1">
    <location>
        <begin position="84"/>
        <end position="202"/>
    </location>
</feature>
<dbReference type="PANTHER" id="PTHR43646:SF6">
    <property type="entry name" value="PRE-MYCOFACTOCIN GLYCOSYLTRANSFERASE"/>
    <property type="match status" value="1"/>
</dbReference>